<protein>
    <submittedName>
        <fullName evidence="1">Uncharacterized protein</fullName>
    </submittedName>
</protein>
<accession>A0A1A8RRA9</accession>
<dbReference type="AlphaFoldDB" id="A0A1A8RRA9"/>
<evidence type="ECO:0000313" key="1">
    <source>
        <dbReference type="EMBL" id="SBS08630.1"/>
    </source>
</evidence>
<sequence>RHFRRCKGVRKPSLRHAELLVVTLCHHKVAVFVMLIM</sequence>
<feature type="non-terminal residue" evidence="1">
    <location>
        <position position="1"/>
    </location>
</feature>
<dbReference type="EMBL" id="HAEH01019045">
    <property type="protein sequence ID" value="SBS08630.1"/>
    <property type="molecule type" value="Transcribed_RNA"/>
</dbReference>
<proteinExistence type="predicted"/>
<name>A0A1A8RRA9_9TELE</name>
<organism evidence="1">
    <name type="scientific">Nothobranchius rachovii</name>
    <name type="common">bluefin notho</name>
    <dbReference type="NCBI Taxonomy" id="451742"/>
    <lineage>
        <taxon>Eukaryota</taxon>
        <taxon>Metazoa</taxon>
        <taxon>Chordata</taxon>
        <taxon>Craniata</taxon>
        <taxon>Vertebrata</taxon>
        <taxon>Euteleostomi</taxon>
        <taxon>Actinopterygii</taxon>
        <taxon>Neopterygii</taxon>
        <taxon>Teleostei</taxon>
        <taxon>Neoteleostei</taxon>
        <taxon>Acanthomorphata</taxon>
        <taxon>Ovalentaria</taxon>
        <taxon>Atherinomorphae</taxon>
        <taxon>Cyprinodontiformes</taxon>
        <taxon>Nothobranchiidae</taxon>
        <taxon>Nothobranchius</taxon>
    </lineage>
</organism>
<reference evidence="1" key="1">
    <citation type="submission" date="2016-05" db="EMBL/GenBank/DDBJ databases">
        <authorList>
            <person name="Lavstsen T."/>
            <person name="Jespersen J.S."/>
        </authorList>
    </citation>
    <scope>NUCLEOTIDE SEQUENCE</scope>
    <source>
        <tissue evidence="1">Brain</tissue>
    </source>
</reference>
<gene>
    <name evidence="1" type="primary">Nfu_g_1_021368</name>
</gene>
<reference evidence="1" key="2">
    <citation type="submission" date="2016-06" db="EMBL/GenBank/DDBJ databases">
        <title>The genome of a short-lived fish provides insights into sex chromosome evolution and the genetic control of aging.</title>
        <authorList>
            <person name="Reichwald K."/>
            <person name="Felder M."/>
            <person name="Petzold A."/>
            <person name="Koch P."/>
            <person name="Groth M."/>
            <person name="Platzer M."/>
        </authorList>
    </citation>
    <scope>NUCLEOTIDE SEQUENCE</scope>
    <source>
        <tissue evidence="1">Brain</tissue>
    </source>
</reference>